<dbReference type="NCBIfam" id="NF008769">
    <property type="entry name" value="PRK11798.2-5"/>
    <property type="match status" value="1"/>
</dbReference>
<dbReference type="InterPro" id="IPR007481">
    <property type="entry name" value="SspB"/>
</dbReference>
<dbReference type="InterPro" id="IPR036760">
    <property type="entry name" value="SspB-like_sf"/>
</dbReference>
<dbReference type="PANTHER" id="PTHR37486:SF1">
    <property type="entry name" value="STRINGENT STARVATION PROTEIN B"/>
    <property type="match status" value="1"/>
</dbReference>
<comment type="caution">
    <text evidence="2">The sequence shown here is derived from an EMBL/GenBank/DDBJ whole genome shotgun (WGS) entry which is preliminary data.</text>
</comment>
<dbReference type="Proteomes" id="UP000033664">
    <property type="component" value="Unassembled WGS sequence"/>
</dbReference>
<dbReference type="PANTHER" id="PTHR37486">
    <property type="entry name" value="STRINGENT STARVATION PROTEIN B"/>
    <property type="match status" value="1"/>
</dbReference>
<dbReference type="GO" id="GO:0006508">
    <property type="term" value="P:proteolysis"/>
    <property type="evidence" value="ECO:0007669"/>
    <property type="project" value="UniProtKB-KW"/>
</dbReference>
<dbReference type="GO" id="GO:0005829">
    <property type="term" value="C:cytosol"/>
    <property type="evidence" value="ECO:0007669"/>
    <property type="project" value="TreeGrafter"/>
</dbReference>
<reference evidence="2 4" key="1">
    <citation type="journal article" date="2015" name="BMC Genomics">
        <title>Genome mining reveals unlocked bioactive potential of marine Gram-negative bacteria.</title>
        <authorList>
            <person name="Machado H."/>
            <person name="Sonnenschein E.C."/>
            <person name="Melchiorsen J."/>
            <person name="Gram L."/>
        </authorList>
    </citation>
    <scope>NUCLEOTIDE SEQUENCE [LARGE SCALE GENOMIC DNA]</scope>
    <source>
        <strain evidence="2 4">S3137</strain>
    </source>
</reference>
<proteinExistence type="predicted"/>
<dbReference type="GO" id="GO:0005840">
    <property type="term" value="C:ribosome"/>
    <property type="evidence" value="ECO:0007669"/>
    <property type="project" value="TreeGrafter"/>
</dbReference>
<dbReference type="OrthoDB" id="9797358at2"/>
<dbReference type="EMBL" id="PNCG01000015">
    <property type="protein sequence ID" value="TMP86136.1"/>
    <property type="molecule type" value="Genomic_DNA"/>
</dbReference>
<dbReference type="AlphaFoldDB" id="A0A0F4Q203"/>
<reference evidence="3" key="4">
    <citation type="submission" date="2019-09" db="EMBL/GenBank/DDBJ databases">
        <title>Co-occurence of chitin degradation, pigmentation and bioactivity in marine Pseudoalteromonas.</title>
        <authorList>
            <person name="Sonnenschein E.C."/>
            <person name="Bech P.K."/>
        </authorList>
    </citation>
    <scope>NUCLEOTIDE SEQUENCE</scope>
    <source>
        <strain evidence="3">S2897</strain>
    </source>
</reference>
<organism evidence="2 4">
    <name type="scientific">Pseudoalteromonas ruthenica</name>
    <dbReference type="NCBI Taxonomy" id="151081"/>
    <lineage>
        <taxon>Bacteria</taxon>
        <taxon>Pseudomonadati</taxon>
        <taxon>Pseudomonadota</taxon>
        <taxon>Gammaproteobacteria</taxon>
        <taxon>Alteromonadales</taxon>
        <taxon>Pseudoalteromonadaceae</taxon>
        <taxon>Pseudoalteromonas</taxon>
    </lineage>
</organism>
<dbReference type="Pfam" id="PF04386">
    <property type="entry name" value="SspB"/>
    <property type="match status" value="1"/>
</dbReference>
<dbReference type="Proteomes" id="UP000305874">
    <property type="component" value="Unassembled WGS sequence"/>
</dbReference>
<evidence type="ECO:0000313" key="3">
    <source>
        <dbReference type="EMBL" id="TMP86136.1"/>
    </source>
</evidence>
<evidence type="ECO:0000313" key="2">
    <source>
        <dbReference type="EMBL" id="KJZ01741.1"/>
    </source>
</evidence>
<sequence length="162" mass="18010">MTPNRPYLLRAFYDWIVDNQCTPHLVVNADFPNVQVPTQFVQDGQIVLNISPSAVTQFSMDNALLTFNARFGGQPMQVYVPMGAVLAIYARENGEGTVFTQDETYEEQERSGVTPSQPQSEELPEPQPGLEAIDNPNPQASRETSQEDKSKGKKGSHLKVIK</sequence>
<gene>
    <name evidence="3" type="ORF">CWC05_14315</name>
    <name evidence="2" type="ORF">TW72_01985</name>
</gene>
<dbReference type="GO" id="GO:0045732">
    <property type="term" value="P:positive regulation of protein catabolic process"/>
    <property type="evidence" value="ECO:0007669"/>
    <property type="project" value="TreeGrafter"/>
</dbReference>
<dbReference type="SUPFAM" id="SSF101738">
    <property type="entry name" value="SspB-like"/>
    <property type="match status" value="1"/>
</dbReference>
<feature type="compositionally biased region" description="Basic residues" evidence="1">
    <location>
        <begin position="151"/>
        <end position="162"/>
    </location>
</feature>
<dbReference type="NCBIfam" id="NF008763">
    <property type="entry name" value="PRK11798.1-2"/>
    <property type="match status" value="1"/>
</dbReference>
<dbReference type="PIRSF" id="PIRSF005276">
    <property type="entry name" value="SspB"/>
    <property type="match status" value="1"/>
</dbReference>
<dbReference type="Gene3D" id="2.30.30.220">
    <property type="entry name" value="SspB-like"/>
    <property type="match status" value="1"/>
</dbReference>
<keyword evidence="3" id="KW-0378">Hydrolase</keyword>
<reference evidence="3 5" key="2">
    <citation type="submission" date="2017-12" db="EMBL/GenBank/DDBJ databases">
        <authorList>
            <person name="Paulsen S."/>
            <person name="Gram L.K."/>
        </authorList>
    </citation>
    <scope>NUCLEOTIDE SEQUENCE [LARGE SCALE GENOMIC DNA]</scope>
    <source>
        <strain evidence="3 5">S2897</strain>
    </source>
</reference>
<keyword evidence="4" id="KW-1185">Reference proteome</keyword>
<keyword evidence="3" id="KW-0645">Protease</keyword>
<dbReference type="GeneID" id="58227252"/>
<accession>A0A0F4Q203</accession>
<feature type="region of interest" description="Disordered" evidence="1">
    <location>
        <begin position="102"/>
        <end position="162"/>
    </location>
</feature>
<dbReference type="PATRIC" id="fig|151081.8.peg.1578"/>
<dbReference type="EMBL" id="JXXZ01000002">
    <property type="protein sequence ID" value="KJZ01741.1"/>
    <property type="molecule type" value="Genomic_DNA"/>
</dbReference>
<protein>
    <submittedName>
        <fullName evidence="3">ClpXP protease specificity-enhancing factor</fullName>
    </submittedName>
    <submittedName>
        <fullName evidence="2">Peptidase</fullName>
    </submittedName>
</protein>
<name>A0A0F4Q203_9GAMM</name>
<evidence type="ECO:0000256" key="1">
    <source>
        <dbReference type="SAM" id="MobiDB-lite"/>
    </source>
</evidence>
<evidence type="ECO:0000313" key="4">
    <source>
        <dbReference type="Proteomes" id="UP000033664"/>
    </source>
</evidence>
<dbReference type="GO" id="GO:0008233">
    <property type="term" value="F:peptidase activity"/>
    <property type="evidence" value="ECO:0007669"/>
    <property type="project" value="UniProtKB-KW"/>
</dbReference>
<dbReference type="eggNOG" id="COG2969">
    <property type="taxonomic scope" value="Bacteria"/>
</dbReference>
<reference evidence="5" key="3">
    <citation type="submission" date="2019-06" db="EMBL/GenBank/DDBJ databases">
        <title>Co-occurence of chitin degradation, pigmentation and bioactivity in marine Pseudoalteromonas.</title>
        <authorList>
            <person name="Sonnenschein E.C."/>
            <person name="Bech P.K."/>
        </authorList>
    </citation>
    <scope>NUCLEOTIDE SEQUENCE [LARGE SCALE GENOMIC DNA]</scope>
    <source>
        <strain evidence="5">S2897</strain>
    </source>
</reference>
<dbReference type="STRING" id="151081.TW72_01985"/>
<evidence type="ECO:0000313" key="5">
    <source>
        <dbReference type="Proteomes" id="UP000305874"/>
    </source>
</evidence>
<dbReference type="RefSeq" id="WP_022945576.1">
    <property type="nucleotide sequence ID" value="NZ_CP023396.1"/>
</dbReference>